<reference evidence="1 2" key="1">
    <citation type="submission" date="2020-08" db="EMBL/GenBank/DDBJ databases">
        <title>Description of novel Flavobacterium F-392 isolate.</title>
        <authorList>
            <person name="Saticioglu I.B."/>
            <person name="Duman M."/>
            <person name="Altun S."/>
        </authorList>
    </citation>
    <scope>NUCLEOTIDE SEQUENCE [LARGE SCALE GENOMIC DNA]</scope>
    <source>
        <strain evidence="1 2">F-392</strain>
    </source>
</reference>
<proteinExistence type="predicted"/>
<dbReference type="RefSeq" id="WP_187018191.1">
    <property type="nucleotide sequence ID" value="NZ_JACRUK010000017.1"/>
</dbReference>
<dbReference type="EMBL" id="JACRUL010000017">
    <property type="protein sequence ID" value="MBC5844525.1"/>
    <property type="molecule type" value="Genomic_DNA"/>
</dbReference>
<evidence type="ECO:0000313" key="1">
    <source>
        <dbReference type="EMBL" id="MBC5844525.1"/>
    </source>
</evidence>
<gene>
    <name evidence="1" type="ORF">H8R25_08765</name>
</gene>
<sequence>MFLNYIKEFIVKKSIKKRLLNVKTSLESGVVKKVGLIIDERYFSKADLVIQELLKNGILEQNLEVLFYKDRWKKSDSIAKIKCSAQDLNWNGSLSGATLNNFINNDFDLLISYYDVEKAILMVVTQESKARFKVGFPKVEKGLNDLLINITTENHSVFTQELFRYLKILNKI</sequence>
<keyword evidence="2" id="KW-1185">Reference proteome</keyword>
<dbReference type="Proteomes" id="UP000641454">
    <property type="component" value="Unassembled WGS sequence"/>
</dbReference>
<protein>
    <submittedName>
        <fullName evidence="1">Uncharacterized protein</fullName>
    </submittedName>
</protein>
<evidence type="ECO:0000313" key="2">
    <source>
        <dbReference type="Proteomes" id="UP000641454"/>
    </source>
</evidence>
<accession>A0A923SFJ4</accession>
<dbReference type="InterPro" id="IPR054207">
    <property type="entry name" value="DUF6913"/>
</dbReference>
<organism evidence="1 2">
    <name type="scientific">Flavobacterium muglaense</name>
    <dbReference type="NCBI Taxonomy" id="2764716"/>
    <lineage>
        <taxon>Bacteria</taxon>
        <taxon>Pseudomonadati</taxon>
        <taxon>Bacteroidota</taxon>
        <taxon>Flavobacteriia</taxon>
        <taxon>Flavobacteriales</taxon>
        <taxon>Flavobacteriaceae</taxon>
        <taxon>Flavobacterium</taxon>
    </lineage>
</organism>
<dbReference type="AlphaFoldDB" id="A0A923SFJ4"/>
<dbReference type="Pfam" id="PF21857">
    <property type="entry name" value="DUF6913"/>
    <property type="match status" value="1"/>
</dbReference>
<comment type="caution">
    <text evidence="1">The sequence shown here is derived from an EMBL/GenBank/DDBJ whole genome shotgun (WGS) entry which is preliminary data.</text>
</comment>
<name>A0A923SFJ4_9FLAO</name>